<proteinExistence type="predicted"/>
<protein>
    <submittedName>
        <fullName evidence="1">Uncharacterized protein</fullName>
    </submittedName>
</protein>
<name>A0A8S5SW75_9CAUD</name>
<evidence type="ECO:0000313" key="1">
    <source>
        <dbReference type="EMBL" id="DAF54794.1"/>
    </source>
</evidence>
<sequence length="55" mass="6313">MDHVGSLDPQKINQAVTDYRKFCEDNHVSITDMKDCGIACQLVLKEKIFEIMRAN</sequence>
<accession>A0A8S5SW75</accession>
<dbReference type="EMBL" id="BK032682">
    <property type="protein sequence ID" value="DAF54794.1"/>
    <property type="molecule type" value="Genomic_DNA"/>
</dbReference>
<reference evidence="1" key="1">
    <citation type="journal article" date="2021" name="Proc. Natl. Acad. Sci. U.S.A.">
        <title>A Catalog of Tens of Thousands of Viruses from Human Metagenomes Reveals Hidden Associations with Chronic Diseases.</title>
        <authorList>
            <person name="Tisza M.J."/>
            <person name="Buck C.B."/>
        </authorList>
    </citation>
    <scope>NUCLEOTIDE SEQUENCE</scope>
    <source>
        <strain evidence="1">CtqPo10</strain>
    </source>
</reference>
<organism evidence="1">
    <name type="scientific">Siphoviridae sp. ctqPo10</name>
    <dbReference type="NCBI Taxonomy" id="2827948"/>
    <lineage>
        <taxon>Viruses</taxon>
        <taxon>Duplodnaviria</taxon>
        <taxon>Heunggongvirae</taxon>
        <taxon>Uroviricota</taxon>
        <taxon>Caudoviricetes</taxon>
    </lineage>
</organism>